<dbReference type="GO" id="GO:0006556">
    <property type="term" value="P:S-adenosylmethionine biosynthetic process"/>
    <property type="evidence" value="ECO:0007669"/>
    <property type="project" value="UniProtKB-UniPathway"/>
</dbReference>
<organism evidence="2 3">
    <name type="scientific">Jimgerdemannia flammicorona</name>
    <dbReference type="NCBI Taxonomy" id="994334"/>
    <lineage>
        <taxon>Eukaryota</taxon>
        <taxon>Fungi</taxon>
        <taxon>Fungi incertae sedis</taxon>
        <taxon>Mucoromycota</taxon>
        <taxon>Mucoromycotina</taxon>
        <taxon>Endogonomycetes</taxon>
        <taxon>Endogonales</taxon>
        <taxon>Endogonaceae</taxon>
        <taxon>Jimgerdemannia</taxon>
    </lineage>
</organism>
<dbReference type="PANTHER" id="PTHR10491">
    <property type="entry name" value="DTDP-4-DEHYDRORHAMNOSE REDUCTASE"/>
    <property type="match status" value="1"/>
</dbReference>
<gene>
    <name evidence="2" type="ORF">BC936DRAFT_149517</name>
</gene>
<comment type="caution">
    <text evidence="2">The sequence shown here is derived from an EMBL/GenBank/DDBJ whole genome shotgun (WGS) entry which is preliminary data.</text>
</comment>
<dbReference type="Gene3D" id="3.40.50.720">
    <property type="entry name" value="NAD(P)-binding Rossmann-like Domain"/>
    <property type="match status" value="2"/>
</dbReference>
<dbReference type="InterPro" id="IPR036291">
    <property type="entry name" value="NAD(P)-bd_dom_sf"/>
</dbReference>
<feature type="domain" description="RmlD-like substrate binding" evidence="1">
    <location>
        <begin position="101"/>
        <end position="256"/>
    </location>
</feature>
<dbReference type="GO" id="GO:0048270">
    <property type="term" value="F:methionine adenosyltransferase regulator activity"/>
    <property type="evidence" value="ECO:0007669"/>
    <property type="project" value="TreeGrafter"/>
</dbReference>
<evidence type="ECO:0000313" key="2">
    <source>
        <dbReference type="EMBL" id="RUP44398.1"/>
    </source>
</evidence>
<dbReference type="EMBL" id="RBNI01008989">
    <property type="protein sequence ID" value="RUP44398.1"/>
    <property type="molecule type" value="Genomic_DNA"/>
</dbReference>
<evidence type="ECO:0000313" key="3">
    <source>
        <dbReference type="Proteomes" id="UP000268093"/>
    </source>
</evidence>
<proteinExistence type="predicted"/>
<dbReference type="GO" id="GO:0048269">
    <property type="term" value="C:methionine adenosyltransferase complex"/>
    <property type="evidence" value="ECO:0007669"/>
    <property type="project" value="TreeGrafter"/>
</dbReference>
<reference evidence="2 3" key="1">
    <citation type="journal article" date="2018" name="New Phytol.">
        <title>Phylogenomics of Endogonaceae and evolution of mycorrhizas within Mucoromycota.</title>
        <authorList>
            <person name="Chang Y."/>
            <person name="Desiro A."/>
            <person name="Na H."/>
            <person name="Sandor L."/>
            <person name="Lipzen A."/>
            <person name="Clum A."/>
            <person name="Barry K."/>
            <person name="Grigoriev I.V."/>
            <person name="Martin F.M."/>
            <person name="Stajich J.E."/>
            <person name="Smith M.E."/>
            <person name="Bonito G."/>
            <person name="Spatafora J.W."/>
        </authorList>
    </citation>
    <scope>NUCLEOTIDE SEQUENCE [LARGE SCALE GENOMIC DNA]</scope>
    <source>
        <strain evidence="2 3">GMNB39</strain>
    </source>
</reference>
<name>A0A433D0P6_9FUNG</name>
<sequence>MTSGGFDDSKRDSHGSSSFSPLLHTMRVLITGASGLLGRAVYNEFKENGHEAIIHCAAERRPDVAERDQEGTRNVRTPAIPRWALPSCFHNCFSPSLAHPLQLNISVPSHIGKLAHSRAIPLFYISTDYVFDGTNPPYDVNDTPNPLNFYGRTKYEGEMAISQTNPHAVTLRVPILYGHTEYNSESAVNLLVDVVLDSSKQVEMDHYAIRYPTNVEDVARVLRNLADKKIQQGDAVSGVYHFSAEEALTKYEMCREYLPLSFVTHPPTCMSFLLQEYEILITIVPASKARETLFVPLPDLICSILIMQRSSPNSSMSRSTTCGWWIRCPWLRLRRNPYRLLTLTFPIFPIHVHQHHGRETRTSQTAPSRRQGLMYTQCRSRRGGSASW</sequence>
<keyword evidence="3" id="KW-1185">Reference proteome</keyword>
<dbReference type="CDD" id="cd05254">
    <property type="entry name" value="dTDP_HR_like_SDR_e"/>
    <property type="match status" value="1"/>
</dbReference>
<dbReference type="PANTHER" id="PTHR10491:SF4">
    <property type="entry name" value="METHIONINE ADENOSYLTRANSFERASE 2 SUBUNIT BETA"/>
    <property type="match status" value="1"/>
</dbReference>
<dbReference type="AlphaFoldDB" id="A0A433D0P6"/>
<dbReference type="UniPathway" id="UPA00315">
    <property type="reaction ID" value="UER00080"/>
</dbReference>
<dbReference type="OrthoDB" id="6235964at2759"/>
<dbReference type="Pfam" id="PF04321">
    <property type="entry name" value="RmlD_sub_bind"/>
    <property type="match status" value="1"/>
</dbReference>
<dbReference type="Proteomes" id="UP000268093">
    <property type="component" value="Unassembled WGS sequence"/>
</dbReference>
<dbReference type="InterPro" id="IPR005913">
    <property type="entry name" value="dTDP_dehydrorham_reduct"/>
</dbReference>
<evidence type="ECO:0000259" key="1">
    <source>
        <dbReference type="Pfam" id="PF04321"/>
    </source>
</evidence>
<protein>
    <recommendedName>
        <fullName evidence="1">RmlD-like substrate binding domain-containing protein</fullName>
    </recommendedName>
</protein>
<dbReference type="SUPFAM" id="SSF51735">
    <property type="entry name" value="NAD(P)-binding Rossmann-fold domains"/>
    <property type="match status" value="1"/>
</dbReference>
<dbReference type="InterPro" id="IPR029903">
    <property type="entry name" value="RmlD-like-bd"/>
</dbReference>
<accession>A0A433D0P6</accession>